<evidence type="ECO:0000256" key="1">
    <source>
        <dbReference type="ARBA" id="ARBA00005474"/>
    </source>
</evidence>
<keyword evidence="2" id="KW-0812">Transmembrane</keyword>
<feature type="domain" description="LOB" evidence="3">
    <location>
        <begin position="10"/>
        <end position="111"/>
    </location>
</feature>
<evidence type="ECO:0000313" key="4">
    <source>
        <dbReference type="EMBL" id="GFP89135.1"/>
    </source>
</evidence>
<dbReference type="Proteomes" id="UP000653305">
    <property type="component" value="Unassembled WGS sequence"/>
</dbReference>
<name>A0A830C116_9LAMI</name>
<reference evidence="4" key="1">
    <citation type="submission" date="2020-07" db="EMBL/GenBank/DDBJ databases">
        <title>Ethylene signaling mediates host invasion by parasitic plants.</title>
        <authorList>
            <person name="Yoshida S."/>
        </authorList>
    </citation>
    <scope>NUCLEOTIDE SEQUENCE</scope>
    <source>
        <strain evidence="4">Okayama</strain>
    </source>
</reference>
<evidence type="ECO:0000259" key="3">
    <source>
        <dbReference type="PROSITE" id="PS50891"/>
    </source>
</evidence>
<accession>A0A830C116</accession>
<comment type="similarity">
    <text evidence="1">Belongs to the LOB domain-containing protein family.</text>
</comment>
<dbReference type="EMBL" id="BMAC01000180">
    <property type="protein sequence ID" value="GFP89135.1"/>
    <property type="molecule type" value="Genomic_DNA"/>
</dbReference>
<dbReference type="Pfam" id="PF03195">
    <property type="entry name" value="LOB"/>
    <property type="match status" value="1"/>
</dbReference>
<protein>
    <submittedName>
        <fullName evidence="4">LOB domain-containing protein 21</fullName>
    </submittedName>
</protein>
<dbReference type="AlphaFoldDB" id="A0A830C116"/>
<keyword evidence="5" id="KW-1185">Reference proteome</keyword>
<dbReference type="PROSITE" id="PS50891">
    <property type="entry name" value="LOB"/>
    <property type="match status" value="1"/>
</dbReference>
<sequence>MKSQEPRSTSSCAACKFLKRRCTPNCLFAPYFRGDEPKKFAKVHKVFGASNVSKILNEVAEDQREDTVNSLVYEAEVRLQDPVYGCIGAIASLQHKMVELQHDLILARARLASFIDQLPASFLDDPLSMAPFGNIQEPNAGLVDNFGHNSWPLDQFGSLIPLSMIIYIYGTFISVFVWDLKLCNIYLVIKLHFS</sequence>
<keyword evidence="2" id="KW-1133">Transmembrane helix</keyword>
<gene>
    <name evidence="4" type="ORF">PHJA_001057200</name>
</gene>
<comment type="caution">
    <text evidence="4">The sequence shown here is derived from an EMBL/GenBank/DDBJ whole genome shotgun (WGS) entry which is preliminary data.</text>
</comment>
<evidence type="ECO:0000313" key="5">
    <source>
        <dbReference type="Proteomes" id="UP000653305"/>
    </source>
</evidence>
<proteinExistence type="inferred from homology"/>
<dbReference type="InterPro" id="IPR004883">
    <property type="entry name" value="LOB"/>
</dbReference>
<feature type="transmembrane region" description="Helical" evidence="2">
    <location>
        <begin position="159"/>
        <end position="178"/>
    </location>
</feature>
<evidence type="ECO:0000256" key="2">
    <source>
        <dbReference type="SAM" id="Phobius"/>
    </source>
</evidence>
<dbReference type="PANTHER" id="PTHR31301">
    <property type="entry name" value="LOB DOMAIN-CONTAINING PROTEIN 4-RELATED"/>
    <property type="match status" value="1"/>
</dbReference>
<keyword evidence="2" id="KW-0472">Membrane</keyword>
<dbReference type="PANTHER" id="PTHR31301:SF24">
    <property type="entry name" value="LOB DOMAIN-CONTAINING PROTEIN 21"/>
    <property type="match status" value="1"/>
</dbReference>
<organism evidence="4 5">
    <name type="scientific">Phtheirospermum japonicum</name>
    <dbReference type="NCBI Taxonomy" id="374723"/>
    <lineage>
        <taxon>Eukaryota</taxon>
        <taxon>Viridiplantae</taxon>
        <taxon>Streptophyta</taxon>
        <taxon>Embryophyta</taxon>
        <taxon>Tracheophyta</taxon>
        <taxon>Spermatophyta</taxon>
        <taxon>Magnoliopsida</taxon>
        <taxon>eudicotyledons</taxon>
        <taxon>Gunneridae</taxon>
        <taxon>Pentapetalae</taxon>
        <taxon>asterids</taxon>
        <taxon>lamiids</taxon>
        <taxon>Lamiales</taxon>
        <taxon>Orobanchaceae</taxon>
        <taxon>Orobanchaceae incertae sedis</taxon>
        <taxon>Phtheirospermum</taxon>
    </lineage>
</organism>
<dbReference type="OrthoDB" id="1925971at2759"/>